<keyword evidence="1" id="KW-1133">Transmembrane helix</keyword>
<dbReference type="EMBL" id="CP144696">
    <property type="protein sequence ID" value="WVZ10226.1"/>
    <property type="molecule type" value="Genomic_DNA"/>
</dbReference>
<evidence type="ECO:0008006" key="4">
    <source>
        <dbReference type="Google" id="ProtNLM"/>
    </source>
</evidence>
<feature type="transmembrane region" description="Helical" evidence="1">
    <location>
        <begin position="6"/>
        <end position="23"/>
    </location>
</feature>
<evidence type="ECO:0000256" key="1">
    <source>
        <dbReference type="SAM" id="Phobius"/>
    </source>
</evidence>
<organism evidence="2 3">
    <name type="scientific">Vigna mungo</name>
    <name type="common">Black gram</name>
    <name type="synonym">Phaseolus mungo</name>
    <dbReference type="NCBI Taxonomy" id="3915"/>
    <lineage>
        <taxon>Eukaryota</taxon>
        <taxon>Viridiplantae</taxon>
        <taxon>Streptophyta</taxon>
        <taxon>Embryophyta</taxon>
        <taxon>Tracheophyta</taxon>
        <taxon>Spermatophyta</taxon>
        <taxon>Magnoliopsida</taxon>
        <taxon>eudicotyledons</taxon>
        <taxon>Gunneridae</taxon>
        <taxon>Pentapetalae</taxon>
        <taxon>rosids</taxon>
        <taxon>fabids</taxon>
        <taxon>Fabales</taxon>
        <taxon>Fabaceae</taxon>
        <taxon>Papilionoideae</taxon>
        <taxon>50 kb inversion clade</taxon>
        <taxon>NPAAA clade</taxon>
        <taxon>indigoferoid/millettioid clade</taxon>
        <taxon>Phaseoleae</taxon>
        <taxon>Vigna</taxon>
    </lineage>
</organism>
<feature type="transmembrane region" description="Helical" evidence="1">
    <location>
        <begin position="44"/>
        <end position="64"/>
    </location>
</feature>
<protein>
    <recommendedName>
        <fullName evidence="4">Transmembrane protein</fullName>
    </recommendedName>
</protein>
<proteinExistence type="predicted"/>
<dbReference type="Proteomes" id="UP001374535">
    <property type="component" value="Chromosome 5"/>
</dbReference>
<gene>
    <name evidence="2" type="ORF">V8G54_014756</name>
</gene>
<keyword evidence="3" id="KW-1185">Reference proteome</keyword>
<name>A0AAQ3NI47_VIGMU</name>
<sequence>MLLLTHYSFHILMPSSISSWIPLCSPTYYSSITPSNQVISQPRFFLLVIFITCLLFLFKEIIFLSGVLEFRYLFLYFSCGDVWIAELMRSLHVYRQGDEEERAVEREFVFSECGSYVEMQATPILKFVKSHVSQVFQGYKNGVWLCIFAFHADHTPRFYRIPPLLLVSRYIFSAHVCLCH</sequence>
<keyword evidence="1" id="KW-0812">Transmembrane</keyword>
<reference evidence="2 3" key="1">
    <citation type="journal article" date="2023" name="Life. Sci Alliance">
        <title>Evolutionary insights into 3D genome organization and epigenetic landscape of Vigna mungo.</title>
        <authorList>
            <person name="Junaid A."/>
            <person name="Singh B."/>
            <person name="Bhatia S."/>
        </authorList>
    </citation>
    <scope>NUCLEOTIDE SEQUENCE [LARGE SCALE GENOMIC DNA]</scope>
    <source>
        <strain evidence="2">Urdbean</strain>
    </source>
</reference>
<accession>A0AAQ3NI47</accession>
<dbReference type="AlphaFoldDB" id="A0AAQ3NI47"/>
<evidence type="ECO:0000313" key="2">
    <source>
        <dbReference type="EMBL" id="WVZ10226.1"/>
    </source>
</evidence>
<evidence type="ECO:0000313" key="3">
    <source>
        <dbReference type="Proteomes" id="UP001374535"/>
    </source>
</evidence>
<keyword evidence="1" id="KW-0472">Membrane</keyword>